<feature type="region of interest" description="Disordered" evidence="5">
    <location>
        <begin position="141"/>
        <end position="239"/>
    </location>
</feature>
<name>D8UBT4_VOLCA</name>
<feature type="signal peptide" evidence="6">
    <location>
        <begin position="1"/>
        <end position="17"/>
    </location>
</feature>
<dbReference type="KEGG" id="vcn:VOLCADRAFT_97066"/>
<dbReference type="PANTHER" id="PTHR22988:SF71">
    <property type="entry name" value="CITRON RHO-INTERACTING KINASE"/>
    <property type="match status" value="1"/>
</dbReference>
<organism evidence="8">
    <name type="scientific">Volvox carteri f. nagariensis</name>
    <dbReference type="NCBI Taxonomy" id="3068"/>
    <lineage>
        <taxon>Eukaryota</taxon>
        <taxon>Viridiplantae</taxon>
        <taxon>Chlorophyta</taxon>
        <taxon>core chlorophytes</taxon>
        <taxon>Chlorophyceae</taxon>
        <taxon>CS clade</taxon>
        <taxon>Chlamydomonadales</taxon>
        <taxon>Volvocaceae</taxon>
        <taxon>Volvox</taxon>
    </lineage>
</organism>
<feature type="region of interest" description="Disordered" evidence="5">
    <location>
        <begin position="81"/>
        <end position="100"/>
    </location>
</feature>
<dbReference type="InterPro" id="IPR050839">
    <property type="entry name" value="Rho-assoc_Ser/Thr_Kinase"/>
</dbReference>
<feature type="compositionally biased region" description="Basic and acidic residues" evidence="5">
    <location>
        <begin position="979"/>
        <end position="992"/>
    </location>
</feature>
<dbReference type="GeneID" id="9626637"/>
<feature type="region of interest" description="Disordered" evidence="5">
    <location>
        <begin position="1046"/>
        <end position="1087"/>
    </location>
</feature>
<protein>
    <submittedName>
        <fullName evidence="7">Uncharacterized protein</fullName>
    </submittedName>
</protein>
<dbReference type="GO" id="GO:0005737">
    <property type="term" value="C:cytoplasm"/>
    <property type="evidence" value="ECO:0007669"/>
    <property type="project" value="TreeGrafter"/>
</dbReference>
<comment type="catalytic activity">
    <reaction evidence="2">
        <text>L-threonyl-[protein] + ATP = O-phospho-L-threonyl-[protein] + ADP + H(+)</text>
        <dbReference type="Rhea" id="RHEA:46608"/>
        <dbReference type="Rhea" id="RHEA-COMP:11060"/>
        <dbReference type="Rhea" id="RHEA-COMP:11605"/>
        <dbReference type="ChEBI" id="CHEBI:15378"/>
        <dbReference type="ChEBI" id="CHEBI:30013"/>
        <dbReference type="ChEBI" id="CHEBI:30616"/>
        <dbReference type="ChEBI" id="CHEBI:61977"/>
        <dbReference type="ChEBI" id="CHEBI:456216"/>
        <dbReference type="EC" id="2.7.11.1"/>
    </reaction>
</comment>
<keyword evidence="4" id="KW-0175">Coiled coil</keyword>
<feature type="compositionally biased region" description="Low complexity" evidence="5">
    <location>
        <begin position="818"/>
        <end position="832"/>
    </location>
</feature>
<dbReference type="PANTHER" id="PTHR22988">
    <property type="entry name" value="MYOTONIC DYSTROPHY S/T KINASE-RELATED"/>
    <property type="match status" value="1"/>
</dbReference>
<feature type="coiled-coil region" evidence="4">
    <location>
        <begin position="523"/>
        <end position="557"/>
    </location>
</feature>
<dbReference type="Proteomes" id="UP000001058">
    <property type="component" value="Unassembled WGS sequence"/>
</dbReference>
<dbReference type="EMBL" id="GL378378">
    <property type="protein sequence ID" value="EFJ42822.1"/>
    <property type="molecule type" value="Genomic_DNA"/>
</dbReference>
<keyword evidence="6" id="KW-0732">Signal</keyword>
<dbReference type="eggNOG" id="ENOG502RRF1">
    <property type="taxonomic scope" value="Eukaryota"/>
</dbReference>
<dbReference type="RefSeq" id="XP_002956082.1">
    <property type="nucleotide sequence ID" value="XM_002956036.1"/>
</dbReference>
<evidence type="ECO:0000256" key="6">
    <source>
        <dbReference type="SAM" id="SignalP"/>
    </source>
</evidence>
<evidence type="ECO:0000313" key="8">
    <source>
        <dbReference type="Proteomes" id="UP000001058"/>
    </source>
</evidence>
<feature type="compositionally biased region" description="Low complexity" evidence="5">
    <location>
        <begin position="141"/>
        <end position="163"/>
    </location>
</feature>
<feature type="region of interest" description="Disordered" evidence="5">
    <location>
        <begin position="804"/>
        <end position="832"/>
    </location>
</feature>
<dbReference type="STRING" id="3068.D8UBT4"/>
<dbReference type="GO" id="GO:0005856">
    <property type="term" value="C:cytoskeleton"/>
    <property type="evidence" value="ECO:0007669"/>
    <property type="project" value="TreeGrafter"/>
</dbReference>
<sequence>MISSVSLLVLLASNVVAGQLSLHALHRTLAHLGNSAAAAFSGSGAFSPASWAAFLPIGLKQDKRLLALAPAAPAHVEQLLNVPQHPPPPVDTAGPNADGAADIADAWRDVPVDEASAPAAARSSSEHNTFRYNLEAVAPAAAEAPAEGPSAASGTWTTSSSGSQEPDEGAETSTPPPSGSDDLPNYNRGDSAVEDDIRSRDGDHDFSDGLDIRTEPVITQDDESAVAPAVEGAPGDVEPMPAEPIPAGMESYSPGLRAEDSRPQSELSSMVPEKEDYVPQAAYFRAVEEVAAMPIGTEGGGRWGGDDVGLLQAGAAAAEGTEHAFMTPGSNDVIQIGENTSVTDAAQAAPAPSPVKAEVLDARSAAEKATLHVISAGQSNELGLSPDCSLEQTDQRLAAQSPWQEDDLALVDLQGGQSVGQVLASGAGEPTLKVAVAEAANKPAPWQVALGSASLSLLYKLYDDDTVHGERRRFAADLLNSLARRSLAVQQQLAAPSHTVAAGVAVAAAAVLLVAFLQIILSARAARRQARDLRVALEGLETQVADARSDAKRQRDVRAATVRALAVSARERTAAAVQIAQQVSELQIAQTELTAALVSAVRDWQARGQMLTATLRRCRRRAERLAQMAAVERVTAQGELRLQMEAAERLAVSDRLRHAQELAELHQQIEKELDAERQRNSATAAAAQKRCAQYAAALRDQRRRNGRNLAAWLALRSWLGLQVEALSERATKLAAEHSAALEEANSVVERHRMRVAIVKQQLADQVAVVVETNRTNDELVQLLGEKDSVILELESELAATTAALESQRQQRDDVQQALTSTEESLSSSQREASALRAQLQDARAAVKDAEARAEQLADANAMLEQQISQFVKTVNLLAEMEEVNLAPIRAQAAALERQLVADREAAAAVVADRDAKLAAAAAELAEARREAEAAQRARGEAAKRLEECERELQTLQLELSRIEEEGPDSAVGFSSKQPSLRDQHHGDHRDRDQEAVLQQLLGPLAGLTPLPLPPDSRTLFAVASPASASAAAGGSLMSVADRGAPNHLKKHSKAADKAQALASQEGSEAEGATPAVPSGAKRSRSYDGTPTPSMRLFMPSANQLYVFLKNLALFFYTTNIALHLIENPYLVQACPALGVTLPSRWKLATTMLDEAHAETVVEKECAAGEGLACIASDGWRSRVALGGTPLIKFKTV</sequence>
<feature type="region of interest" description="Disordered" evidence="5">
    <location>
        <begin position="961"/>
        <end position="992"/>
    </location>
</feature>
<keyword evidence="8" id="KW-1185">Reference proteome</keyword>
<dbReference type="OrthoDB" id="552983at2759"/>
<evidence type="ECO:0000256" key="1">
    <source>
        <dbReference type="ARBA" id="ARBA00022553"/>
    </source>
</evidence>
<evidence type="ECO:0000313" key="7">
    <source>
        <dbReference type="EMBL" id="EFJ42822.1"/>
    </source>
</evidence>
<feature type="compositionally biased region" description="Basic and acidic residues" evidence="5">
    <location>
        <begin position="195"/>
        <end position="214"/>
    </location>
</feature>
<dbReference type="GO" id="GO:0004674">
    <property type="term" value="F:protein serine/threonine kinase activity"/>
    <property type="evidence" value="ECO:0007669"/>
    <property type="project" value="UniProtKB-EC"/>
</dbReference>
<accession>D8UBT4</accession>
<evidence type="ECO:0000256" key="4">
    <source>
        <dbReference type="SAM" id="Coils"/>
    </source>
</evidence>
<dbReference type="GO" id="GO:0031032">
    <property type="term" value="P:actomyosin structure organization"/>
    <property type="evidence" value="ECO:0007669"/>
    <property type="project" value="TreeGrafter"/>
</dbReference>
<dbReference type="InParanoid" id="D8UBT4"/>
<evidence type="ECO:0000256" key="2">
    <source>
        <dbReference type="ARBA" id="ARBA00047899"/>
    </source>
</evidence>
<keyword evidence="1" id="KW-0597">Phosphoprotein</keyword>
<proteinExistence type="predicted"/>
<feature type="coiled-coil region" evidence="4">
    <location>
        <begin position="659"/>
        <end position="743"/>
    </location>
</feature>
<reference evidence="7 8" key="1">
    <citation type="journal article" date="2010" name="Science">
        <title>Genomic analysis of organismal complexity in the multicellular green alga Volvox carteri.</title>
        <authorList>
            <person name="Prochnik S.E."/>
            <person name="Umen J."/>
            <person name="Nedelcu A.M."/>
            <person name="Hallmann A."/>
            <person name="Miller S.M."/>
            <person name="Nishii I."/>
            <person name="Ferris P."/>
            <person name="Kuo A."/>
            <person name="Mitros T."/>
            <person name="Fritz-Laylin L.K."/>
            <person name="Hellsten U."/>
            <person name="Chapman J."/>
            <person name="Simakov O."/>
            <person name="Rensing S.A."/>
            <person name="Terry A."/>
            <person name="Pangilinan J."/>
            <person name="Kapitonov V."/>
            <person name="Jurka J."/>
            <person name="Salamov A."/>
            <person name="Shapiro H."/>
            <person name="Schmutz J."/>
            <person name="Grimwood J."/>
            <person name="Lindquist E."/>
            <person name="Lucas S."/>
            <person name="Grigoriev I.V."/>
            <person name="Schmitt R."/>
            <person name="Kirk D."/>
            <person name="Rokhsar D.S."/>
        </authorList>
    </citation>
    <scope>NUCLEOTIDE SEQUENCE [LARGE SCALE GENOMIC DNA]</scope>
    <source>
        <strain evidence="8">f. Nagariensis / Eve</strain>
    </source>
</reference>
<gene>
    <name evidence="7" type="ORF">VOLCADRAFT_97066</name>
</gene>
<evidence type="ECO:0000256" key="5">
    <source>
        <dbReference type="SAM" id="MobiDB-lite"/>
    </source>
</evidence>
<comment type="catalytic activity">
    <reaction evidence="3">
        <text>L-seryl-[protein] + ATP = O-phospho-L-seryl-[protein] + ADP + H(+)</text>
        <dbReference type="Rhea" id="RHEA:17989"/>
        <dbReference type="Rhea" id="RHEA-COMP:9863"/>
        <dbReference type="Rhea" id="RHEA-COMP:11604"/>
        <dbReference type="ChEBI" id="CHEBI:15378"/>
        <dbReference type="ChEBI" id="CHEBI:29999"/>
        <dbReference type="ChEBI" id="CHEBI:30616"/>
        <dbReference type="ChEBI" id="CHEBI:83421"/>
        <dbReference type="ChEBI" id="CHEBI:456216"/>
        <dbReference type="EC" id="2.7.11.1"/>
    </reaction>
</comment>
<feature type="chain" id="PRO_5003124356" evidence="6">
    <location>
        <begin position="18"/>
        <end position="1196"/>
    </location>
</feature>
<evidence type="ECO:0000256" key="3">
    <source>
        <dbReference type="ARBA" id="ARBA00048679"/>
    </source>
</evidence>
<dbReference type="AlphaFoldDB" id="D8UBT4"/>